<feature type="domain" description="PRC-barrel" evidence="2">
    <location>
        <begin position="38"/>
        <end position="112"/>
    </location>
</feature>
<dbReference type="KEGG" id="bfz:BAU07_09595"/>
<dbReference type="Pfam" id="PF05239">
    <property type="entry name" value="PRC"/>
    <property type="match status" value="1"/>
</dbReference>
<sequence length="150" mass="15940">MDHGRDTAPPTGVAAAGSPAETRIVGSAKKTGSGPGPEIMAAATLEGNDVLNLAGEKLGTLQDIMVDVPSGRVAYAVLARGGVMGIGDKLFAIPWSALTLDTDRKCFLLDIDLERLRNAAGFDKENWPRMADPAWAADIHEYYGQPPYWS</sequence>
<dbReference type="SUPFAM" id="SSF50346">
    <property type="entry name" value="PRC-barrel domain"/>
    <property type="match status" value="1"/>
</dbReference>
<dbReference type="STRING" id="463014.BAU07_09595"/>
<evidence type="ECO:0000313" key="3">
    <source>
        <dbReference type="EMBL" id="ANN77320.1"/>
    </source>
</evidence>
<dbReference type="EMBL" id="CP016172">
    <property type="protein sequence ID" value="ANN77320.1"/>
    <property type="molecule type" value="Genomic_DNA"/>
</dbReference>
<dbReference type="PANTHER" id="PTHR36505:SF1">
    <property type="entry name" value="BLR1072 PROTEIN"/>
    <property type="match status" value="1"/>
</dbReference>
<gene>
    <name evidence="3" type="ORF">BAU07_09595</name>
</gene>
<name>A0A193GBW8_9BORD</name>
<reference evidence="3 4" key="1">
    <citation type="submission" date="2016-06" db="EMBL/GenBank/DDBJ databases">
        <title>Complete genome sequences of Bordetella bronchialis and Bordetella flabilis.</title>
        <authorList>
            <person name="LiPuma J.J."/>
            <person name="Spilker T."/>
        </authorList>
    </citation>
    <scope>NUCLEOTIDE SEQUENCE [LARGE SCALE GENOMIC DNA]</scope>
    <source>
        <strain evidence="3 4">AU10664</strain>
    </source>
</reference>
<accession>A0A193GBW8</accession>
<keyword evidence="4" id="KW-1185">Reference proteome</keyword>
<protein>
    <submittedName>
        <fullName evidence="3">Photosystem reaction center subunit H</fullName>
    </submittedName>
</protein>
<evidence type="ECO:0000259" key="2">
    <source>
        <dbReference type="Pfam" id="PF05239"/>
    </source>
</evidence>
<dbReference type="InterPro" id="IPR011033">
    <property type="entry name" value="PRC_barrel-like_sf"/>
</dbReference>
<dbReference type="PANTHER" id="PTHR36505">
    <property type="entry name" value="BLR1072 PROTEIN"/>
    <property type="match status" value="1"/>
</dbReference>
<dbReference type="InterPro" id="IPR027275">
    <property type="entry name" value="PRC-brl_dom"/>
</dbReference>
<dbReference type="RefSeq" id="WP_066656603.1">
    <property type="nucleotide sequence ID" value="NZ_CBCSCL010000005.1"/>
</dbReference>
<dbReference type="OrthoDB" id="286778at2"/>
<dbReference type="Gene3D" id="2.30.30.240">
    <property type="entry name" value="PRC-barrel domain"/>
    <property type="match status" value="1"/>
</dbReference>
<evidence type="ECO:0000256" key="1">
    <source>
        <dbReference type="SAM" id="MobiDB-lite"/>
    </source>
</evidence>
<feature type="region of interest" description="Disordered" evidence="1">
    <location>
        <begin position="1"/>
        <end position="20"/>
    </location>
</feature>
<organism evidence="3 4">
    <name type="scientific">Bordetella flabilis</name>
    <dbReference type="NCBI Taxonomy" id="463014"/>
    <lineage>
        <taxon>Bacteria</taxon>
        <taxon>Pseudomonadati</taxon>
        <taxon>Pseudomonadota</taxon>
        <taxon>Betaproteobacteria</taxon>
        <taxon>Burkholderiales</taxon>
        <taxon>Alcaligenaceae</taxon>
        <taxon>Bordetella</taxon>
    </lineage>
</organism>
<dbReference type="Proteomes" id="UP000091926">
    <property type="component" value="Chromosome"/>
</dbReference>
<dbReference type="AlphaFoldDB" id="A0A193GBW8"/>
<proteinExistence type="predicted"/>
<evidence type="ECO:0000313" key="4">
    <source>
        <dbReference type="Proteomes" id="UP000091926"/>
    </source>
</evidence>